<gene>
    <name evidence="2" type="ORF">R5R35_011056</name>
</gene>
<dbReference type="EMBL" id="JAZDUA010000493">
    <property type="protein sequence ID" value="KAK7791854.1"/>
    <property type="molecule type" value="Genomic_DNA"/>
</dbReference>
<evidence type="ECO:0000313" key="3">
    <source>
        <dbReference type="Proteomes" id="UP001378592"/>
    </source>
</evidence>
<comment type="caution">
    <text evidence="2">The sequence shown here is derived from an EMBL/GenBank/DDBJ whole genome shotgun (WGS) entry which is preliminary data.</text>
</comment>
<proteinExistence type="predicted"/>
<protein>
    <submittedName>
        <fullName evidence="2">Uncharacterized protein</fullName>
    </submittedName>
</protein>
<reference evidence="2 3" key="1">
    <citation type="submission" date="2024-03" db="EMBL/GenBank/DDBJ databases">
        <title>The genome assembly and annotation of the cricket Gryllus longicercus Weissman &amp; Gray.</title>
        <authorList>
            <person name="Szrajer S."/>
            <person name="Gray D."/>
            <person name="Ylla G."/>
        </authorList>
    </citation>
    <scope>NUCLEOTIDE SEQUENCE [LARGE SCALE GENOMIC DNA]</scope>
    <source>
        <strain evidence="2">DAG 2021-001</strain>
        <tissue evidence="2">Whole body minus gut</tissue>
    </source>
</reference>
<evidence type="ECO:0000256" key="1">
    <source>
        <dbReference type="SAM" id="MobiDB-lite"/>
    </source>
</evidence>
<dbReference type="Proteomes" id="UP001378592">
    <property type="component" value="Unassembled WGS sequence"/>
</dbReference>
<dbReference type="AlphaFoldDB" id="A0AAN9V5A0"/>
<name>A0AAN9V5A0_9ORTH</name>
<feature type="region of interest" description="Disordered" evidence="1">
    <location>
        <begin position="39"/>
        <end position="89"/>
    </location>
</feature>
<keyword evidence="3" id="KW-1185">Reference proteome</keyword>
<organism evidence="2 3">
    <name type="scientific">Gryllus longicercus</name>
    <dbReference type="NCBI Taxonomy" id="2509291"/>
    <lineage>
        <taxon>Eukaryota</taxon>
        <taxon>Metazoa</taxon>
        <taxon>Ecdysozoa</taxon>
        <taxon>Arthropoda</taxon>
        <taxon>Hexapoda</taxon>
        <taxon>Insecta</taxon>
        <taxon>Pterygota</taxon>
        <taxon>Neoptera</taxon>
        <taxon>Polyneoptera</taxon>
        <taxon>Orthoptera</taxon>
        <taxon>Ensifera</taxon>
        <taxon>Gryllidea</taxon>
        <taxon>Grylloidea</taxon>
        <taxon>Gryllidae</taxon>
        <taxon>Gryllinae</taxon>
        <taxon>Gryllus</taxon>
    </lineage>
</organism>
<evidence type="ECO:0000313" key="2">
    <source>
        <dbReference type="EMBL" id="KAK7791854.1"/>
    </source>
</evidence>
<sequence>MILLSVEGGESIYDSDRTTEITPSVLILDEEASISFPLEGEHENEIASAPNEESPPKDTSYVIAEWHNPSQNEMGSKRMSGESSQNEINGEADIQPCLSSQVALQENYDSQSKWKSWNPAYITKKEASVLM</sequence>
<accession>A0AAN9V5A0</accession>